<dbReference type="Proteomes" id="UP001154282">
    <property type="component" value="Unassembled WGS sequence"/>
</dbReference>
<accession>A0AAV0RHY8</accession>
<name>A0AAV0RHY8_9ROSI</name>
<keyword evidence="2" id="KW-1185">Reference proteome</keyword>
<organism evidence="1 2">
    <name type="scientific">Linum tenue</name>
    <dbReference type="NCBI Taxonomy" id="586396"/>
    <lineage>
        <taxon>Eukaryota</taxon>
        <taxon>Viridiplantae</taxon>
        <taxon>Streptophyta</taxon>
        <taxon>Embryophyta</taxon>
        <taxon>Tracheophyta</taxon>
        <taxon>Spermatophyta</taxon>
        <taxon>Magnoliopsida</taxon>
        <taxon>eudicotyledons</taxon>
        <taxon>Gunneridae</taxon>
        <taxon>Pentapetalae</taxon>
        <taxon>rosids</taxon>
        <taxon>fabids</taxon>
        <taxon>Malpighiales</taxon>
        <taxon>Linaceae</taxon>
        <taxon>Linum</taxon>
    </lineage>
</organism>
<dbReference type="EMBL" id="CAMGYJ010000011">
    <property type="protein sequence ID" value="CAI0557164.1"/>
    <property type="molecule type" value="Genomic_DNA"/>
</dbReference>
<feature type="non-terminal residue" evidence="1">
    <location>
        <position position="128"/>
    </location>
</feature>
<dbReference type="AlphaFoldDB" id="A0AAV0RHY8"/>
<evidence type="ECO:0000313" key="2">
    <source>
        <dbReference type="Proteomes" id="UP001154282"/>
    </source>
</evidence>
<gene>
    <name evidence="1" type="ORF">LITE_LOCUS48249</name>
</gene>
<dbReference type="PANTHER" id="PTHR10492">
    <property type="match status" value="1"/>
</dbReference>
<evidence type="ECO:0000313" key="1">
    <source>
        <dbReference type="EMBL" id="CAI0557164.1"/>
    </source>
</evidence>
<sequence length="128" mass="14297">MMHGPCGVLQPSAICTSGGKCGRHFPKKFHSQTSIDEDGFPIYRRRQNGRVIVKNGIPLDNRFVVPFNRYLLLRFGAHINVEWCNKSRSIKYLFKYITKSPDRTLATLVESGSPASVQSSSAPSADHC</sequence>
<dbReference type="PANTHER" id="PTHR10492:SF74">
    <property type="entry name" value="ATP-DEPENDENT DNA HELICASE"/>
    <property type="match status" value="1"/>
</dbReference>
<reference evidence="1" key="1">
    <citation type="submission" date="2022-08" db="EMBL/GenBank/DDBJ databases">
        <authorList>
            <person name="Gutierrez-Valencia J."/>
        </authorList>
    </citation>
    <scope>NUCLEOTIDE SEQUENCE</scope>
</reference>
<comment type="caution">
    <text evidence="1">The sequence shown here is derived from an EMBL/GenBank/DDBJ whole genome shotgun (WGS) entry which is preliminary data.</text>
</comment>
<proteinExistence type="predicted"/>
<protein>
    <submittedName>
        <fullName evidence="1">Uncharacterized protein</fullName>
    </submittedName>
</protein>